<protein>
    <recommendedName>
        <fullName evidence="1">DUF374 domain-containing protein</fullName>
    </recommendedName>
</protein>
<dbReference type="EMBL" id="CP029803">
    <property type="protein sequence ID" value="AWT60259.1"/>
    <property type="molecule type" value="Genomic_DNA"/>
</dbReference>
<sequence>MKSFENALPAASNEKNPHINRISGWRRVLLWPLSILIRVWSATTEIVISTEDKALLSDISQPVVILLWHNRLFLATQIFQKFRRQSKIWGLVSTSQDGAWLAAFFSLVGIGSVRGSTSHRAFGATRELLARFNCGSDIGITPDGPKGPRYKFGRGVVRIVRKTGAPLLLISGKIDRFWSFNSWDGFLLPKPFSKIYLRVSRIESFDDLQAKSEPEAAEILRQKLNDLSL</sequence>
<gene>
    <name evidence="2" type="ORF">DF168_01462</name>
</gene>
<name>A0A2Z4ADD2_9BACT</name>
<dbReference type="InterPro" id="IPR007172">
    <property type="entry name" value="DUF374"/>
</dbReference>
<dbReference type="KEGG" id="mtar:DF168_01462"/>
<organism evidence="2 3">
    <name type="scientific">Candidatus Moanibacter tarae</name>
    <dbReference type="NCBI Taxonomy" id="2200854"/>
    <lineage>
        <taxon>Bacteria</taxon>
        <taxon>Pseudomonadati</taxon>
        <taxon>Verrucomicrobiota</taxon>
        <taxon>Opitutia</taxon>
        <taxon>Puniceicoccales</taxon>
        <taxon>Puniceicoccales incertae sedis</taxon>
        <taxon>Candidatus Moanibacter</taxon>
    </lineage>
</organism>
<evidence type="ECO:0000313" key="2">
    <source>
        <dbReference type="EMBL" id="AWT60259.1"/>
    </source>
</evidence>
<reference evidence="2 3" key="1">
    <citation type="submission" date="2018-06" db="EMBL/GenBank/DDBJ databases">
        <title>Draft Genome Sequence of a Novel Marine Bacterium Related to the Verrucomicrobia.</title>
        <authorList>
            <person name="Vosseberg J."/>
            <person name="Martijn J."/>
            <person name="Ettema T.J.G."/>
        </authorList>
    </citation>
    <scope>NUCLEOTIDE SEQUENCE [LARGE SCALE GENOMIC DNA]</scope>
    <source>
        <strain evidence="2">TARA_B100001123</strain>
    </source>
</reference>
<dbReference type="AlphaFoldDB" id="A0A2Z4ADD2"/>
<evidence type="ECO:0000259" key="1">
    <source>
        <dbReference type="Pfam" id="PF04028"/>
    </source>
</evidence>
<evidence type="ECO:0000313" key="3">
    <source>
        <dbReference type="Proteomes" id="UP000247465"/>
    </source>
</evidence>
<proteinExistence type="predicted"/>
<feature type="domain" description="DUF374" evidence="1">
    <location>
        <begin position="82"/>
        <end position="149"/>
    </location>
</feature>
<accession>A0A2Z4ADD2</accession>
<dbReference type="Pfam" id="PF04028">
    <property type="entry name" value="DUF374"/>
    <property type="match status" value="1"/>
</dbReference>
<dbReference type="Proteomes" id="UP000247465">
    <property type="component" value="Chromosome"/>
</dbReference>